<dbReference type="GO" id="GO:0006635">
    <property type="term" value="P:fatty acid beta-oxidation"/>
    <property type="evidence" value="ECO:0007669"/>
    <property type="project" value="TreeGrafter"/>
</dbReference>
<evidence type="ECO:0000256" key="2">
    <source>
        <dbReference type="ARBA" id="ARBA00005254"/>
    </source>
</evidence>
<comment type="catalytic activity">
    <reaction evidence="6">
        <text>(2R)-ethylmalonyl-CoA + H(+) = butanoyl-CoA + CO2</text>
        <dbReference type="Rhea" id="RHEA:59540"/>
        <dbReference type="ChEBI" id="CHEBI:15378"/>
        <dbReference type="ChEBI" id="CHEBI:16526"/>
        <dbReference type="ChEBI" id="CHEBI:57371"/>
        <dbReference type="ChEBI" id="CHEBI:85316"/>
        <dbReference type="EC" id="4.1.1.94"/>
    </reaction>
    <physiologicalReaction direction="left-to-right" evidence="6">
        <dbReference type="Rhea" id="RHEA:59541"/>
    </physiologicalReaction>
</comment>
<evidence type="ECO:0000256" key="3">
    <source>
        <dbReference type="ARBA" id="ARBA00022490"/>
    </source>
</evidence>
<reference evidence="14" key="1">
    <citation type="submission" date="2022-12" db="EMBL/GenBank/DDBJ databases">
        <title>Genome assemblies of Blomia tropicalis.</title>
        <authorList>
            <person name="Cui Y."/>
        </authorList>
    </citation>
    <scope>NUCLEOTIDE SEQUENCE</scope>
    <source>
        <tissue evidence="14">Adult mites</tissue>
    </source>
</reference>
<keyword evidence="4" id="KW-0456">Lyase</keyword>
<comment type="function">
    <text evidence="12">Decarboxylates ethylmalonyl-CoA, a potentially toxic metabolite, to form butyryl-CoA, suggesting it might be involved in metabolite proofreading. Acts preferentially on (S)-ethylmalonyl-CoA but also has some activity on the (R)-isomer. Also has methylmalonyl-CoA decarboxylase activity at lower level.</text>
</comment>
<dbReference type="Gene3D" id="3.90.226.10">
    <property type="entry name" value="2-enoyl-CoA Hydratase, Chain A, domain 1"/>
    <property type="match status" value="1"/>
</dbReference>
<evidence type="ECO:0000256" key="5">
    <source>
        <dbReference type="ARBA" id="ARBA00036343"/>
    </source>
</evidence>
<keyword evidence="3" id="KW-0963">Cytoplasm</keyword>
<dbReference type="EMBL" id="JAPWDV010000004">
    <property type="protein sequence ID" value="KAJ6215534.1"/>
    <property type="molecule type" value="Genomic_DNA"/>
</dbReference>
<comment type="similarity">
    <text evidence="2 13">Belongs to the enoyl-CoA hydratase/isomerase family.</text>
</comment>
<comment type="caution">
    <text evidence="14">The sequence shown here is derived from an EMBL/GenBank/DDBJ whole genome shotgun (WGS) entry which is preliminary data.</text>
</comment>
<dbReference type="PANTHER" id="PTHR11941:SF27">
    <property type="entry name" value="ETHYLMALONYL-COA DECARBOXYLASE"/>
    <property type="match status" value="1"/>
</dbReference>
<name>A0A9Q0LXZ8_BLOTA</name>
<comment type="catalytic activity">
    <reaction evidence="5">
        <text>(2S)-ethylmalonyl-CoA + H(+) = butanoyl-CoA + CO2</text>
        <dbReference type="Rhea" id="RHEA:32131"/>
        <dbReference type="ChEBI" id="CHEBI:15378"/>
        <dbReference type="ChEBI" id="CHEBI:16526"/>
        <dbReference type="ChEBI" id="CHEBI:57371"/>
        <dbReference type="ChEBI" id="CHEBI:60909"/>
        <dbReference type="EC" id="4.1.1.94"/>
    </reaction>
    <physiologicalReaction direction="left-to-right" evidence="5">
        <dbReference type="Rhea" id="RHEA:32132"/>
    </physiologicalReaction>
</comment>
<evidence type="ECO:0000256" key="12">
    <source>
        <dbReference type="ARBA" id="ARBA00056546"/>
    </source>
</evidence>
<evidence type="ECO:0000256" key="11">
    <source>
        <dbReference type="ARBA" id="ARBA00047446"/>
    </source>
</evidence>
<keyword evidence="15" id="KW-1185">Reference proteome</keyword>
<evidence type="ECO:0000256" key="8">
    <source>
        <dbReference type="ARBA" id="ARBA00039903"/>
    </source>
</evidence>
<dbReference type="GO" id="GO:0005829">
    <property type="term" value="C:cytosol"/>
    <property type="evidence" value="ECO:0007669"/>
    <property type="project" value="UniProtKB-SubCell"/>
</dbReference>
<dbReference type="PROSITE" id="PS00166">
    <property type="entry name" value="ENOYL_COA_HYDRATASE"/>
    <property type="match status" value="1"/>
</dbReference>
<dbReference type="GO" id="GO:0004492">
    <property type="term" value="F:methyl/ethyl malonyl-CoA decarboxylase activity"/>
    <property type="evidence" value="ECO:0007669"/>
    <property type="project" value="UniProtKB-EC"/>
</dbReference>
<gene>
    <name evidence="14" type="ORF">RDWZM_010034</name>
</gene>
<dbReference type="InterPro" id="IPR018376">
    <property type="entry name" value="Enoyl-CoA_hyd/isom_CS"/>
</dbReference>
<dbReference type="Proteomes" id="UP001142055">
    <property type="component" value="Chromosome 4"/>
</dbReference>
<evidence type="ECO:0000256" key="9">
    <source>
        <dbReference type="ARBA" id="ARBA00042052"/>
    </source>
</evidence>
<dbReference type="InterPro" id="IPR001753">
    <property type="entry name" value="Enoyl-CoA_hydra/iso"/>
</dbReference>
<dbReference type="PANTHER" id="PTHR11941">
    <property type="entry name" value="ENOYL-COA HYDRATASE-RELATED"/>
    <property type="match status" value="1"/>
</dbReference>
<evidence type="ECO:0000313" key="14">
    <source>
        <dbReference type="EMBL" id="KAJ6215534.1"/>
    </source>
</evidence>
<evidence type="ECO:0000313" key="15">
    <source>
        <dbReference type="Proteomes" id="UP001142055"/>
    </source>
</evidence>
<sequence length="330" mass="35893">MYNCFLQRLSLQRTVQHILVPLVKRSSSSSSSASASTSTMSTNQIDTIRESFRRIGPGGSLRLTLNDETGIGLLRIQNVTKKNCFTGSMMAELTEHLEQVEKWKNGKALIIYGENGFFCSGGDLNTVRSIADQDGGRKMITLMQHNLKRLECLPLITVALVDGMALGGGAELMTACDYRIASRDSKIGFVQVRIGITTVWGGGARLVSIIGYGRALNLIATGRTFTADDGVQLGFIDHVLPSNGQSIIDDNDALKCVEEFLQPFLSLPRETMLNGKCVTSSARNDLDRSLAEELEHGLKVWGGPVHSAALSGKVNHRRGEIKTVNDKSCC</sequence>
<dbReference type="InterPro" id="IPR029045">
    <property type="entry name" value="ClpP/crotonase-like_dom_sf"/>
</dbReference>
<dbReference type="EC" id="4.1.1.94" evidence="7"/>
<dbReference type="CDD" id="cd06558">
    <property type="entry name" value="crotonase-like"/>
    <property type="match status" value="1"/>
</dbReference>
<evidence type="ECO:0000256" key="10">
    <source>
        <dbReference type="ARBA" id="ARBA00042182"/>
    </source>
</evidence>
<accession>A0A9Q0LXZ8</accession>
<evidence type="ECO:0000256" key="1">
    <source>
        <dbReference type="ARBA" id="ARBA00004514"/>
    </source>
</evidence>
<dbReference type="SUPFAM" id="SSF52096">
    <property type="entry name" value="ClpP/crotonase"/>
    <property type="match status" value="1"/>
</dbReference>
<dbReference type="AlphaFoldDB" id="A0A9Q0LXZ8"/>
<comment type="catalytic activity">
    <reaction evidence="11">
        <text>(S)-methylmalonyl-CoA + H(+) = propanoyl-CoA + CO2</text>
        <dbReference type="Rhea" id="RHEA:61340"/>
        <dbReference type="ChEBI" id="CHEBI:15378"/>
        <dbReference type="ChEBI" id="CHEBI:16526"/>
        <dbReference type="ChEBI" id="CHEBI:57327"/>
        <dbReference type="ChEBI" id="CHEBI:57392"/>
        <dbReference type="EC" id="4.1.1.94"/>
    </reaction>
    <physiologicalReaction direction="left-to-right" evidence="11">
        <dbReference type="Rhea" id="RHEA:61341"/>
    </physiologicalReaction>
</comment>
<dbReference type="Pfam" id="PF00378">
    <property type="entry name" value="ECH_1"/>
    <property type="match status" value="1"/>
</dbReference>
<evidence type="ECO:0000256" key="7">
    <source>
        <dbReference type="ARBA" id="ARBA00038883"/>
    </source>
</evidence>
<evidence type="ECO:0000256" key="13">
    <source>
        <dbReference type="RuleBase" id="RU003707"/>
    </source>
</evidence>
<comment type="subcellular location">
    <subcellularLocation>
        <location evidence="1">Cytoplasm</location>
        <location evidence="1">Cytosol</location>
    </subcellularLocation>
</comment>
<proteinExistence type="inferred from homology"/>
<organism evidence="14 15">
    <name type="scientific">Blomia tropicalis</name>
    <name type="common">Mite</name>
    <dbReference type="NCBI Taxonomy" id="40697"/>
    <lineage>
        <taxon>Eukaryota</taxon>
        <taxon>Metazoa</taxon>
        <taxon>Ecdysozoa</taxon>
        <taxon>Arthropoda</taxon>
        <taxon>Chelicerata</taxon>
        <taxon>Arachnida</taxon>
        <taxon>Acari</taxon>
        <taxon>Acariformes</taxon>
        <taxon>Sarcoptiformes</taxon>
        <taxon>Astigmata</taxon>
        <taxon>Glycyphagoidea</taxon>
        <taxon>Echimyopodidae</taxon>
        <taxon>Blomia</taxon>
    </lineage>
</organism>
<protein>
    <recommendedName>
        <fullName evidence="8">Ethylmalonyl-CoA decarboxylase</fullName>
        <ecNumber evidence="7">4.1.1.94</ecNumber>
    </recommendedName>
    <alternativeName>
        <fullName evidence="10">Enoyl-CoA hydratase domain-containing protein 1</fullName>
    </alternativeName>
    <alternativeName>
        <fullName evidence="9">Methylmalonyl-CoA decarboxylase</fullName>
    </alternativeName>
</protein>
<evidence type="ECO:0000256" key="4">
    <source>
        <dbReference type="ARBA" id="ARBA00023239"/>
    </source>
</evidence>
<dbReference type="OMA" id="NTISKPW"/>
<evidence type="ECO:0000256" key="6">
    <source>
        <dbReference type="ARBA" id="ARBA00036541"/>
    </source>
</evidence>